<feature type="binding site" evidence="2">
    <location>
        <position position="7"/>
    </location>
    <ligand>
        <name>prephenate</name>
        <dbReference type="ChEBI" id="CHEBI:29934"/>
    </ligand>
</feature>
<dbReference type="NCBIfam" id="TIGR01796">
    <property type="entry name" value="CM_mono_aroH"/>
    <property type="match status" value="1"/>
</dbReference>
<dbReference type="Pfam" id="PF07736">
    <property type="entry name" value="CM_1"/>
    <property type="match status" value="1"/>
</dbReference>
<comment type="catalytic activity">
    <reaction evidence="3">
        <text>chorismate = prephenate</text>
        <dbReference type="Rhea" id="RHEA:13897"/>
        <dbReference type="ChEBI" id="CHEBI:29748"/>
        <dbReference type="ChEBI" id="CHEBI:29934"/>
        <dbReference type="EC" id="5.4.99.5"/>
    </reaction>
</comment>
<dbReference type="PANTHER" id="PTHR21164">
    <property type="entry name" value="CHORISMATE MUTASE"/>
    <property type="match status" value="1"/>
</dbReference>
<dbReference type="GO" id="GO:0008652">
    <property type="term" value="P:amino acid biosynthetic process"/>
    <property type="evidence" value="ECO:0007669"/>
    <property type="project" value="UniProtKB-UniRule"/>
</dbReference>
<dbReference type="CDD" id="cd02185">
    <property type="entry name" value="AroH"/>
    <property type="match status" value="1"/>
</dbReference>
<reference evidence="4 5" key="1">
    <citation type="journal article" date="2015" name="Geomicrobiol. J.">
        <title>Caldisalinibacter kiritimatiensis gen. nov., sp. nov., a moderately thermohalophilic thiosulfate-reducing bacterium from a hypersaline microbial mat.</title>
        <authorList>
            <person name="Ben Hania W."/>
            <person name="Joseph M."/>
            <person name="Fiebig A."/>
            <person name="Bunk B."/>
            <person name="Klenk H.-P."/>
            <person name="Fardeau M.-L."/>
            <person name="Spring S."/>
        </authorList>
    </citation>
    <scope>NUCLEOTIDE SEQUENCE [LARGE SCALE GENOMIC DNA]</scope>
    <source>
        <strain evidence="4 5">L21-TH-D2</strain>
    </source>
</reference>
<accession>R1AY86</accession>
<dbReference type="eggNOG" id="COG4401">
    <property type="taxonomic scope" value="Bacteria"/>
</dbReference>
<evidence type="ECO:0000256" key="1">
    <source>
        <dbReference type="NCBIfam" id="TIGR01796"/>
    </source>
</evidence>
<keyword evidence="2 3" id="KW-0057">Aromatic amino acid biosynthesis</keyword>
<dbReference type="GO" id="GO:0009073">
    <property type="term" value="P:aromatic amino acid family biosynthetic process"/>
    <property type="evidence" value="ECO:0007669"/>
    <property type="project" value="UniProtKB-UniRule"/>
</dbReference>
<dbReference type="PROSITE" id="PS51167">
    <property type="entry name" value="CHORISMATE_MUT_1"/>
    <property type="match status" value="1"/>
</dbReference>
<feature type="binding site" evidence="2">
    <location>
        <position position="107"/>
    </location>
    <ligand>
        <name>prephenate</name>
        <dbReference type="ChEBI" id="CHEBI:29934"/>
    </ligand>
</feature>
<keyword evidence="2 3" id="KW-0028">Amino-acid biosynthesis</keyword>
<gene>
    <name evidence="4" type="ORF">L21TH_0290</name>
</gene>
<dbReference type="UniPathway" id="UPA00120">
    <property type="reaction ID" value="UER00203"/>
</dbReference>
<dbReference type="RefSeq" id="WP_006307260.1">
    <property type="nucleotide sequence ID" value="NZ_ARZA01000042.1"/>
</dbReference>
<name>R1AY86_9FIRM</name>
<comment type="caution">
    <text evidence="4">The sequence shown here is derived from an EMBL/GenBank/DDBJ whole genome shotgun (WGS) entry which is preliminary data.</text>
</comment>
<evidence type="ECO:0000313" key="5">
    <source>
        <dbReference type="Proteomes" id="UP000013378"/>
    </source>
</evidence>
<dbReference type="STRING" id="1304284.L21TH_0290"/>
<sequence>MRVVSVRGAITVENNTKQEIILNTKTLLENIIKKNDIKITDIISIIFSVTDDLDEAYPAVAAREIGLTYCSLLCLQEMKVKNSLRKCIRVLLLFNSELKQNQVKHIYLKDAVKLRPDLA</sequence>
<dbReference type="PIRSF" id="PIRSF005965">
    <property type="entry name" value="Chor_mut_AroH"/>
    <property type="match status" value="1"/>
</dbReference>
<dbReference type="EC" id="5.4.99.5" evidence="1 3"/>
<dbReference type="PATRIC" id="fig|1304284.3.peg.285"/>
<dbReference type="Proteomes" id="UP000013378">
    <property type="component" value="Unassembled WGS sequence"/>
</dbReference>
<evidence type="ECO:0000256" key="2">
    <source>
        <dbReference type="PIRSR" id="PIRSR005965-1"/>
    </source>
</evidence>
<dbReference type="Gene3D" id="3.30.1330.40">
    <property type="entry name" value="RutC-like"/>
    <property type="match status" value="1"/>
</dbReference>
<organism evidence="4 5">
    <name type="scientific">Caldisalinibacter kiritimatiensis</name>
    <dbReference type="NCBI Taxonomy" id="1304284"/>
    <lineage>
        <taxon>Bacteria</taxon>
        <taxon>Bacillati</taxon>
        <taxon>Bacillota</taxon>
        <taxon>Tissierellia</taxon>
        <taxon>Tissierellales</taxon>
        <taxon>Thermohalobacteraceae</taxon>
        <taxon>Caldisalinibacter</taxon>
    </lineage>
</organism>
<dbReference type="GO" id="GO:0046417">
    <property type="term" value="P:chorismate metabolic process"/>
    <property type="evidence" value="ECO:0007669"/>
    <property type="project" value="TreeGrafter"/>
</dbReference>
<dbReference type="OrthoDB" id="9802232at2"/>
<dbReference type="SUPFAM" id="SSF55298">
    <property type="entry name" value="YjgF-like"/>
    <property type="match status" value="1"/>
</dbReference>
<dbReference type="GO" id="GO:0004106">
    <property type="term" value="F:chorismate mutase activity"/>
    <property type="evidence" value="ECO:0007669"/>
    <property type="project" value="UniProtKB-UniRule"/>
</dbReference>
<keyword evidence="3" id="KW-0413">Isomerase</keyword>
<feature type="binding site" evidence="2">
    <location>
        <position position="89"/>
    </location>
    <ligand>
        <name>prephenate</name>
        <dbReference type="ChEBI" id="CHEBI:29934"/>
    </ligand>
</feature>
<evidence type="ECO:0000256" key="3">
    <source>
        <dbReference type="PROSITE-ProRule" id="PRU00514"/>
    </source>
</evidence>
<evidence type="ECO:0000313" key="4">
    <source>
        <dbReference type="EMBL" id="EOD01642.1"/>
    </source>
</evidence>
<protein>
    <recommendedName>
        <fullName evidence="1 3">chorismate mutase</fullName>
        <ecNumber evidence="1 3">5.4.99.5</ecNumber>
    </recommendedName>
</protein>
<dbReference type="PANTHER" id="PTHR21164:SF0">
    <property type="entry name" value="CHORISMATE MUTASE AROH"/>
    <property type="match status" value="1"/>
</dbReference>
<keyword evidence="5" id="KW-1185">Reference proteome</keyword>
<proteinExistence type="predicted"/>
<dbReference type="EMBL" id="ARZA01000042">
    <property type="protein sequence ID" value="EOD01642.1"/>
    <property type="molecule type" value="Genomic_DNA"/>
</dbReference>
<dbReference type="InterPro" id="IPR035959">
    <property type="entry name" value="RutC-like_sf"/>
</dbReference>
<dbReference type="InterPro" id="IPR008243">
    <property type="entry name" value="Chorismate_mutase_AroH"/>
</dbReference>
<dbReference type="AlphaFoldDB" id="R1AY86"/>